<organism evidence="2 3">
    <name type="scientific">Trichoderma gamsii</name>
    <dbReference type="NCBI Taxonomy" id="398673"/>
    <lineage>
        <taxon>Eukaryota</taxon>
        <taxon>Fungi</taxon>
        <taxon>Dikarya</taxon>
        <taxon>Ascomycota</taxon>
        <taxon>Pezizomycotina</taxon>
        <taxon>Sordariomycetes</taxon>
        <taxon>Hypocreomycetidae</taxon>
        <taxon>Hypocreales</taxon>
        <taxon>Hypocreaceae</taxon>
        <taxon>Trichoderma</taxon>
    </lineage>
</organism>
<dbReference type="PANTHER" id="PTHR38436:SF3">
    <property type="entry name" value="CARBOXYMETHYLENEBUTENOLIDASE-RELATED"/>
    <property type="match status" value="1"/>
</dbReference>
<proteinExistence type="predicted"/>
<dbReference type="InterPro" id="IPR009959">
    <property type="entry name" value="Cyclase_SnoaL-like"/>
</dbReference>
<dbReference type="AlphaFoldDB" id="A0A2K0TLZ7"/>
<gene>
    <name evidence="2" type="ORF">TGAMA5MH_02000</name>
</gene>
<dbReference type="Gene3D" id="3.10.450.50">
    <property type="match status" value="1"/>
</dbReference>
<feature type="region of interest" description="Disordered" evidence="1">
    <location>
        <begin position="413"/>
        <end position="477"/>
    </location>
</feature>
<evidence type="ECO:0000313" key="2">
    <source>
        <dbReference type="EMBL" id="PNP46542.1"/>
    </source>
</evidence>
<evidence type="ECO:0008006" key="4">
    <source>
        <dbReference type="Google" id="ProtNLM"/>
    </source>
</evidence>
<dbReference type="SUPFAM" id="SSF54427">
    <property type="entry name" value="NTF2-like"/>
    <property type="match status" value="1"/>
</dbReference>
<reference evidence="2 3" key="1">
    <citation type="submission" date="2017-02" db="EMBL/GenBank/DDBJ databases">
        <title>Genomes of Trichoderma spp. with biocontrol activity.</title>
        <authorList>
            <person name="Gardiner D."/>
            <person name="Kazan K."/>
            <person name="Vos C."/>
            <person name="Harvey P."/>
        </authorList>
    </citation>
    <scope>NUCLEOTIDE SEQUENCE [LARGE SCALE GENOMIC DNA]</scope>
    <source>
        <strain evidence="2 3">A5MH</strain>
    </source>
</reference>
<protein>
    <recommendedName>
        <fullName evidence="4">Dienelactone hydrolase</fullName>
    </recommendedName>
</protein>
<dbReference type="InterPro" id="IPR032710">
    <property type="entry name" value="NTF2-like_dom_sf"/>
</dbReference>
<name>A0A2K0TLZ7_9HYPO</name>
<comment type="caution">
    <text evidence="2">The sequence shown here is derived from an EMBL/GenBank/DDBJ whole genome shotgun (WGS) entry which is preliminary data.</text>
</comment>
<dbReference type="GO" id="GO:0030638">
    <property type="term" value="P:polyketide metabolic process"/>
    <property type="evidence" value="ECO:0007669"/>
    <property type="project" value="InterPro"/>
</dbReference>
<dbReference type="PANTHER" id="PTHR38436">
    <property type="entry name" value="POLYKETIDE CYCLASE SNOAL-LIKE DOMAIN"/>
    <property type="match status" value="1"/>
</dbReference>
<dbReference type="OrthoDB" id="5440at2759"/>
<evidence type="ECO:0000313" key="3">
    <source>
        <dbReference type="Proteomes" id="UP000236546"/>
    </source>
</evidence>
<accession>A0A2K0TLZ7</accession>
<feature type="compositionally biased region" description="Basic and acidic residues" evidence="1">
    <location>
        <begin position="448"/>
        <end position="477"/>
    </location>
</feature>
<evidence type="ECO:0000256" key="1">
    <source>
        <dbReference type="SAM" id="MobiDB-lite"/>
    </source>
</evidence>
<dbReference type="EMBL" id="MTYH01000015">
    <property type="protein sequence ID" value="PNP46542.1"/>
    <property type="molecule type" value="Genomic_DNA"/>
</dbReference>
<feature type="compositionally biased region" description="Acidic residues" evidence="1">
    <location>
        <begin position="432"/>
        <end position="447"/>
    </location>
</feature>
<dbReference type="Proteomes" id="UP000236546">
    <property type="component" value="Unassembled WGS sequence"/>
</dbReference>
<sequence length="477" mass="52808">MNVNTAEIIKAAVPEAEGRNARIISQNVQDNRDPNFLSSDFPRNPPKLYITAESDDFDAVTFAEWQAEGFDVEYLPMGNGGDEYLQKLRGLRGNQTISAFETFGIIAFGDAAALCLKHYHVLDNNPDFKLRLLIAYYPTEIPDPQGRFPNNITALVHFIAGEDVGVTKQTQMVGIQGKKRTSRRTIQPGIGTGGLLQLAFPSYTYQAQAGFAEHDLDEYNMICADLAWSRSLGTARRAFAQTVDLEHVWEENVQGKFFTHSLKPTMSTYTTHKSPHVTYIPTLTGGIGAEELQEFYSEYFGNPKSLKLTLISRTIGADRIVDEIHVRFKHTQEMPWILPGVPPTQKIVRILVVSIVTLRGGKLYHEHVYWDQASVLVQIGALDPNVVPEAARKIGIKKLPIVDGAAASRVLKGWDPETEGEADNELIPGWHDDEDEDEDEDEGEDEAGDKSAGKKPVGHDEAGDDVGKSKSAEKSAE</sequence>